<evidence type="ECO:0000313" key="3">
    <source>
        <dbReference type="WBParaSite" id="TCNE_0001289901-mRNA-1"/>
    </source>
</evidence>
<dbReference type="WBParaSite" id="TCNE_0001289901-mRNA-1">
    <property type="protein sequence ID" value="TCNE_0001289901-mRNA-1"/>
    <property type="gene ID" value="TCNE_0001289901"/>
</dbReference>
<evidence type="ECO:0000313" key="2">
    <source>
        <dbReference type="Proteomes" id="UP000050794"/>
    </source>
</evidence>
<gene>
    <name evidence="1" type="ORF">TCNE_LOCUS12899</name>
</gene>
<reference evidence="3" key="1">
    <citation type="submission" date="2016-06" db="UniProtKB">
        <authorList>
            <consortium name="WormBaseParasite"/>
        </authorList>
    </citation>
    <scope>IDENTIFICATION</scope>
</reference>
<evidence type="ECO:0000313" key="1">
    <source>
        <dbReference type="EMBL" id="VDM44220.1"/>
    </source>
</evidence>
<organism evidence="2 3">
    <name type="scientific">Toxocara canis</name>
    <name type="common">Canine roundworm</name>
    <dbReference type="NCBI Taxonomy" id="6265"/>
    <lineage>
        <taxon>Eukaryota</taxon>
        <taxon>Metazoa</taxon>
        <taxon>Ecdysozoa</taxon>
        <taxon>Nematoda</taxon>
        <taxon>Chromadorea</taxon>
        <taxon>Rhabditida</taxon>
        <taxon>Spirurina</taxon>
        <taxon>Ascaridomorpha</taxon>
        <taxon>Ascaridoidea</taxon>
        <taxon>Toxocaridae</taxon>
        <taxon>Toxocara</taxon>
    </lineage>
</organism>
<protein>
    <submittedName>
        <fullName evidence="3">DUF3795 domain-containing protein</fullName>
    </submittedName>
</protein>
<proteinExistence type="predicted"/>
<dbReference type="EMBL" id="UYWY01021473">
    <property type="protein sequence ID" value="VDM44220.1"/>
    <property type="molecule type" value="Genomic_DNA"/>
</dbReference>
<reference evidence="1 2" key="2">
    <citation type="submission" date="2018-11" db="EMBL/GenBank/DDBJ databases">
        <authorList>
            <consortium name="Pathogen Informatics"/>
        </authorList>
    </citation>
    <scope>NUCLEOTIDE SEQUENCE [LARGE SCALE GENOMIC DNA]</scope>
</reference>
<keyword evidence="2" id="KW-1185">Reference proteome</keyword>
<sequence length="69" mass="7775">MCGGFAVEDLPNCVYVCGRCPIRILLRSCEAEARALFGQRQADFVECRSQTGDRSWLEIDPNDFYLVVA</sequence>
<dbReference type="Proteomes" id="UP000050794">
    <property type="component" value="Unassembled WGS sequence"/>
</dbReference>
<dbReference type="AlphaFoldDB" id="A0A183UWM9"/>
<name>A0A183UWM9_TOXCA</name>
<accession>A0A183UWM9</accession>